<reference evidence="1 2" key="1">
    <citation type="submission" date="2018-01" db="EMBL/GenBank/DDBJ databases">
        <title>Genome sequence of the PGP bacterium Paenibacillus illinoisensis E3.</title>
        <authorList>
            <person name="Rolli E."/>
            <person name="Marasco R."/>
            <person name="Bessem C."/>
            <person name="Michoud G."/>
            <person name="Gaiarsa S."/>
            <person name="Borin S."/>
            <person name="Daffonchio D."/>
        </authorList>
    </citation>
    <scope>NUCLEOTIDE SEQUENCE [LARGE SCALE GENOMIC DNA]</scope>
    <source>
        <strain evidence="1 2">E3</strain>
    </source>
</reference>
<gene>
    <name evidence="1" type="ORF">PIL02S_03530</name>
</gene>
<dbReference type="OrthoDB" id="2086462at2"/>
<dbReference type="Proteomes" id="UP000247459">
    <property type="component" value="Unassembled WGS sequence"/>
</dbReference>
<dbReference type="EMBL" id="PRLG01000020">
    <property type="protein sequence ID" value="PYY28374.1"/>
    <property type="molecule type" value="Genomic_DNA"/>
</dbReference>
<organism evidence="1 2">
    <name type="scientific">Paenibacillus illinoisensis</name>
    <dbReference type="NCBI Taxonomy" id="59845"/>
    <lineage>
        <taxon>Bacteria</taxon>
        <taxon>Bacillati</taxon>
        <taxon>Bacillota</taxon>
        <taxon>Bacilli</taxon>
        <taxon>Bacillales</taxon>
        <taxon>Paenibacillaceae</taxon>
        <taxon>Paenibacillus</taxon>
    </lineage>
</organism>
<evidence type="ECO:0000313" key="2">
    <source>
        <dbReference type="Proteomes" id="UP000247459"/>
    </source>
</evidence>
<proteinExistence type="predicted"/>
<dbReference type="AlphaFoldDB" id="A0A2W0C8N5"/>
<protein>
    <recommendedName>
        <fullName evidence="3">DUF2726 domain-containing protein</fullName>
    </recommendedName>
</protein>
<name>A0A2W0C8N5_9BACL</name>
<evidence type="ECO:0000313" key="1">
    <source>
        <dbReference type="EMBL" id="PYY28374.1"/>
    </source>
</evidence>
<dbReference type="Gene3D" id="3.40.960.10">
    <property type="entry name" value="VSR Endonuclease"/>
    <property type="match status" value="1"/>
</dbReference>
<accession>A0A2W0C8N5</accession>
<evidence type="ECO:0008006" key="3">
    <source>
        <dbReference type="Google" id="ProtNLM"/>
    </source>
</evidence>
<sequence>MLLDNAVTVTWNAANIRHYESLGYRYTKFRDSFQIPIEHLPLKSVTKIRVMCDNCSIVKDIPFNRIAASHTYKLTKDINLYYCVKCANEIYNKHNTDIYKQEVENLVEEEYQVIGEYINQSIKIEMKHVSCGNLYKVTPNAFLRGDRCPKCSHKALKEQYVFEKEVLEKHKGEYVVTGKYIGYSKKVEIQHVNCGEKFRAYPKHILVKINCPNCSSRIYNHEDFISAVEQQTGNEYTFLEKYIKANTKISVKHNLCGYEYKVTPSKFINGRRCPFCAKRVKDTAFFKNEIFDMYGFEYEVIGEYVAAAKPLEVIHTSCGNQYSTTPNNLLAGKGCAKCNKPRRIDTKAYIEDVKRVHSDEIVVIGDYKNSNTKIKIKHACGYEWSVYPLSILKGHGCPKCLFSRGEKNVDEFLIKNNLYCDYQVRFDDCKYRNPLPFDFGVYGDEQLTNLICLIEYDGEQHYHPTRREDGEKQLKLIQKRDKIKTDYCAANNIPLIRIPYWDFKNIDTILTKRLTELGVLSPTLVEA</sequence>
<comment type="caution">
    <text evidence="1">The sequence shown here is derived from an EMBL/GenBank/DDBJ whole genome shotgun (WGS) entry which is preliminary data.</text>
</comment>